<sequence length="77" mass="8723">LLWWKVHSAEYPNLARKAQDYLAVPGSSAPCERVFSGGVDLVTPNRNRLNGESIQSCMLLKNWWQTVLLLEPLKGKK</sequence>
<evidence type="ECO:0000313" key="2">
    <source>
        <dbReference type="EMBL" id="KXS10947.1"/>
    </source>
</evidence>
<feature type="domain" description="HAT C-terminal dimerisation" evidence="1">
    <location>
        <begin position="1"/>
        <end position="63"/>
    </location>
</feature>
<evidence type="ECO:0000313" key="3">
    <source>
        <dbReference type="Proteomes" id="UP000070544"/>
    </source>
</evidence>
<proteinExistence type="predicted"/>
<dbReference type="STRING" id="1344416.A0A139A2D9"/>
<dbReference type="GO" id="GO:0046983">
    <property type="term" value="F:protein dimerization activity"/>
    <property type="evidence" value="ECO:0007669"/>
    <property type="project" value="InterPro"/>
</dbReference>
<dbReference type="SUPFAM" id="SSF53098">
    <property type="entry name" value="Ribonuclease H-like"/>
    <property type="match status" value="1"/>
</dbReference>
<dbReference type="PANTHER" id="PTHR47611:SF1">
    <property type="entry name" value="CCHC-TYPE DOMAIN-CONTAINING PROTEIN"/>
    <property type="match status" value="1"/>
</dbReference>
<gene>
    <name evidence="2" type="ORF">M427DRAFT_102956</name>
</gene>
<protein>
    <recommendedName>
        <fullName evidence="1">HAT C-terminal dimerisation domain-containing protein</fullName>
    </recommendedName>
</protein>
<dbReference type="InterPro" id="IPR012337">
    <property type="entry name" value="RNaseH-like_sf"/>
</dbReference>
<dbReference type="Pfam" id="PF05699">
    <property type="entry name" value="Dimer_Tnp_hAT"/>
    <property type="match status" value="1"/>
</dbReference>
<reference evidence="2 3" key="1">
    <citation type="journal article" date="2015" name="Genome Biol. Evol.">
        <title>Phylogenomic analyses indicate that early fungi evolved digesting cell walls of algal ancestors of land plants.</title>
        <authorList>
            <person name="Chang Y."/>
            <person name="Wang S."/>
            <person name="Sekimoto S."/>
            <person name="Aerts A.L."/>
            <person name="Choi C."/>
            <person name="Clum A."/>
            <person name="LaButti K.M."/>
            <person name="Lindquist E.A."/>
            <person name="Yee Ngan C."/>
            <person name="Ohm R.A."/>
            <person name="Salamov A.A."/>
            <person name="Grigoriev I.V."/>
            <person name="Spatafora J.W."/>
            <person name="Berbee M.L."/>
        </authorList>
    </citation>
    <scope>NUCLEOTIDE SEQUENCE [LARGE SCALE GENOMIC DNA]</scope>
    <source>
        <strain evidence="2 3">JEL478</strain>
    </source>
</reference>
<dbReference type="OrthoDB" id="2150907at2759"/>
<organism evidence="2 3">
    <name type="scientific">Gonapodya prolifera (strain JEL478)</name>
    <name type="common">Monoblepharis prolifera</name>
    <dbReference type="NCBI Taxonomy" id="1344416"/>
    <lineage>
        <taxon>Eukaryota</taxon>
        <taxon>Fungi</taxon>
        <taxon>Fungi incertae sedis</taxon>
        <taxon>Chytridiomycota</taxon>
        <taxon>Chytridiomycota incertae sedis</taxon>
        <taxon>Monoblepharidomycetes</taxon>
        <taxon>Monoblepharidales</taxon>
        <taxon>Gonapodyaceae</taxon>
        <taxon>Gonapodya</taxon>
    </lineage>
</organism>
<evidence type="ECO:0000259" key="1">
    <source>
        <dbReference type="Pfam" id="PF05699"/>
    </source>
</evidence>
<dbReference type="AlphaFoldDB" id="A0A139A2D9"/>
<dbReference type="Proteomes" id="UP000070544">
    <property type="component" value="Unassembled WGS sequence"/>
</dbReference>
<feature type="non-terminal residue" evidence="2">
    <location>
        <position position="1"/>
    </location>
</feature>
<accession>A0A139A2D9</accession>
<dbReference type="InterPro" id="IPR008906">
    <property type="entry name" value="HATC_C_dom"/>
</dbReference>
<dbReference type="PANTHER" id="PTHR47611">
    <property type="entry name" value="HAT DIMERISATION DOMAIN, C-TERMINAL"/>
    <property type="match status" value="1"/>
</dbReference>
<dbReference type="EMBL" id="KQ965811">
    <property type="protein sequence ID" value="KXS10947.1"/>
    <property type="molecule type" value="Genomic_DNA"/>
</dbReference>
<keyword evidence="3" id="KW-1185">Reference proteome</keyword>
<name>A0A139A2D9_GONPJ</name>